<dbReference type="Proteomes" id="UP000737018">
    <property type="component" value="Unassembled WGS sequence"/>
</dbReference>
<dbReference type="AlphaFoldDB" id="A0A8J4R0R5"/>
<organism evidence="1 2">
    <name type="scientific">Castanea mollissima</name>
    <name type="common">Chinese chestnut</name>
    <dbReference type="NCBI Taxonomy" id="60419"/>
    <lineage>
        <taxon>Eukaryota</taxon>
        <taxon>Viridiplantae</taxon>
        <taxon>Streptophyta</taxon>
        <taxon>Embryophyta</taxon>
        <taxon>Tracheophyta</taxon>
        <taxon>Spermatophyta</taxon>
        <taxon>Magnoliopsida</taxon>
        <taxon>eudicotyledons</taxon>
        <taxon>Gunneridae</taxon>
        <taxon>Pentapetalae</taxon>
        <taxon>rosids</taxon>
        <taxon>fabids</taxon>
        <taxon>Fagales</taxon>
        <taxon>Fagaceae</taxon>
        <taxon>Castanea</taxon>
    </lineage>
</organism>
<sequence>MVLQISEEDINDDLLEGVLTRTTPRQLQGTYKAAPFPVGSHCRVRIRSSWGFNKLVNQELESKRKTISNVAFYKVANIVTKVALPALTTTATGFLQNYIESILALQDASCRLAQDRRSMAQDFSHTQHRD</sequence>
<dbReference type="EMBL" id="JRKL02003466">
    <property type="protein sequence ID" value="KAF3955157.1"/>
    <property type="molecule type" value="Genomic_DNA"/>
</dbReference>
<dbReference type="OrthoDB" id="1733967at2759"/>
<gene>
    <name evidence="1" type="ORF">CMV_019595</name>
</gene>
<reference evidence="1" key="1">
    <citation type="submission" date="2020-03" db="EMBL/GenBank/DDBJ databases">
        <title>Castanea mollissima Vanexum genome sequencing.</title>
        <authorList>
            <person name="Staton M."/>
        </authorList>
    </citation>
    <scope>NUCLEOTIDE SEQUENCE</scope>
    <source>
        <tissue evidence="1">Leaf</tissue>
    </source>
</reference>
<accession>A0A8J4R0R5</accession>
<evidence type="ECO:0000313" key="1">
    <source>
        <dbReference type="EMBL" id="KAF3955157.1"/>
    </source>
</evidence>
<comment type="caution">
    <text evidence="1">The sequence shown here is derived from an EMBL/GenBank/DDBJ whole genome shotgun (WGS) entry which is preliminary data.</text>
</comment>
<evidence type="ECO:0000313" key="2">
    <source>
        <dbReference type="Proteomes" id="UP000737018"/>
    </source>
</evidence>
<name>A0A8J4R0R5_9ROSI</name>
<proteinExistence type="predicted"/>
<protein>
    <submittedName>
        <fullName evidence="1">Uncharacterized protein</fullName>
    </submittedName>
</protein>
<keyword evidence="2" id="KW-1185">Reference proteome</keyword>